<keyword evidence="7 13" id="KW-0378">Hydrolase</keyword>
<dbReference type="EC" id="3.1.12.1" evidence="3 13"/>
<feature type="domain" description="PD-(D/E)XK endonuclease-like" evidence="14">
    <location>
        <begin position="8"/>
        <end position="248"/>
    </location>
</feature>
<evidence type="ECO:0000256" key="8">
    <source>
        <dbReference type="ARBA" id="ARBA00022839"/>
    </source>
</evidence>
<evidence type="ECO:0000256" key="1">
    <source>
        <dbReference type="ARBA" id="ARBA00001966"/>
    </source>
</evidence>
<protein>
    <recommendedName>
        <fullName evidence="4 13">CRISPR-associated exonuclease Cas4</fullName>
        <ecNumber evidence="3 13">3.1.12.1</ecNumber>
    </recommendedName>
</protein>
<evidence type="ECO:0000259" key="14">
    <source>
        <dbReference type="Pfam" id="PF12705"/>
    </source>
</evidence>
<dbReference type="BioCyc" id="NEQU228908:GJB6-584-MONOMER"/>
<comment type="cofactor">
    <cofactor evidence="13">
        <name>iron-sulfur cluster</name>
        <dbReference type="ChEBI" id="CHEBI:30408"/>
    </cofactor>
</comment>
<evidence type="ECO:0000256" key="11">
    <source>
        <dbReference type="ARBA" id="ARBA00023118"/>
    </source>
</evidence>
<organism evidence="15 16">
    <name type="scientific">Nanoarchaeum equitans (strain Kin4-M)</name>
    <dbReference type="NCBI Taxonomy" id="228908"/>
    <lineage>
        <taxon>Archaea</taxon>
        <taxon>Nanobdellota</taxon>
        <taxon>Candidatus Nanoarchaeia</taxon>
        <taxon>Nanoarchaeales</taxon>
        <taxon>Nanoarchaeaceae</taxon>
        <taxon>Nanoarchaeum</taxon>
    </lineage>
</organism>
<evidence type="ECO:0000313" key="16">
    <source>
        <dbReference type="Proteomes" id="UP000000578"/>
    </source>
</evidence>
<dbReference type="InterPro" id="IPR013343">
    <property type="entry name" value="CRISPR-assoc_prot_Cas4"/>
</dbReference>
<name>Q74M47_NANEQ</name>
<evidence type="ECO:0000256" key="7">
    <source>
        <dbReference type="ARBA" id="ARBA00022801"/>
    </source>
</evidence>
<evidence type="ECO:0000256" key="12">
    <source>
        <dbReference type="ARBA" id="ARBA00023211"/>
    </source>
</evidence>
<keyword evidence="16" id="KW-1185">Reference proteome</keyword>
<evidence type="ECO:0000256" key="3">
    <source>
        <dbReference type="ARBA" id="ARBA00012768"/>
    </source>
</evidence>
<keyword evidence="8 13" id="KW-0269">Exonuclease</keyword>
<dbReference type="HOGENOM" id="CLU_1040573_0_0_2"/>
<keyword evidence="5 13" id="KW-0540">Nuclease</keyword>
<keyword evidence="12 13" id="KW-0464">Manganese</keyword>
<evidence type="ECO:0000256" key="9">
    <source>
        <dbReference type="ARBA" id="ARBA00023004"/>
    </source>
</evidence>
<dbReference type="InterPro" id="IPR051827">
    <property type="entry name" value="Cas4_exonuclease"/>
</dbReference>
<comment type="function">
    <text evidence="13">CRISPR (clustered regularly interspaced short palindromic repeat) is an adaptive immune system that provides protection against mobile genetic elements (viruses, transposable elements and conjugative plasmids). CRISPR clusters contain sequences complementary to antecedent mobile elements and target invading nucleic acids. CRISPR clusters are transcribed and processed into CRISPR RNA (crRNA).</text>
</comment>
<dbReference type="GO" id="GO:0046872">
    <property type="term" value="F:metal ion binding"/>
    <property type="evidence" value="ECO:0007669"/>
    <property type="project" value="UniProtKB-KW"/>
</dbReference>
<evidence type="ECO:0000256" key="10">
    <source>
        <dbReference type="ARBA" id="ARBA00023014"/>
    </source>
</evidence>
<dbReference type="Pfam" id="PF12705">
    <property type="entry name" value="PDDEXK_1"/>
    <property type="match status" value="1"/>
</dbReference>
<evidence type="ECO:0000256" key="4">
    <source>
        <dbReference type="ARBA" id="ARBA00020049"/>
    </source>
</evidence>
<evidence type="ECO:0000256" key="2">
    <source>
        <dbReference type="ARBA" id="ARBA00009189"/>
    </source>
</evidence>
<keyword evidence="10 13" id="KW-0411">Iron-sulfur</keyword>
<dbReference type="InterPro" id="IPR011604">
    <property type="entry name" value="PDDEXK-like_dom_sf"/>
</dbReference>
<dbReference type="PANTHER" id="PTHR36531:SF6">
    <property type="entry name" value="DNA REPLICATION ATP-DEPENDENT HELICASE_NUCLEASE DNA2"/>
    <property type="match status" value="1"/>
</dbReference>
<dbReference type="GO" id="GO:0051536">
    <property type="term" value="F:iron-sulfur cluster binding"/>
    <property type="evidence" value="ECO:0007669"/>
    <property type="project" value="UniProtKB-KW"/>
</dbReference>
<dbReference type="PANTHER" id="PTHR36531">
    <property type="entry name" value="CRISPR-ASSOCIATED EXONUCLEASE CAS4"/>
    <property type="match status" value="1"/>
</dbReference>
<reference evidence="15 16" key="1">
    <citation type="journal article" date="2003" name="Proc. Natl. Acad. Sci. U.S.A.">
        <title>The genome of Nanoarchaeum equitans: insights into early archaeal evolution and derived parasitism.</title>
        <authorList>
            <person name="Waters E."/>
            <person name="Hohn M.J."/>
            <person name="Ahel I."/>
            <person name="Graham D.E."/>
            <person name="Adams M.D."/>
            <person name="Barnstead M."/>
            <person name="Beeson K.Y."/>
            <person name="Bibbs L."/>
            <person name="Bolanos R."/>
            <person name="Keller M."/>
            <person name="Kretz K."/>
            <person name="Lin X."/>
            <person name="Mathur E."/>
            <person name="Ni J."/>
            <person name="Podar M."/>
            <person name="Richardson T."/>
            <person name="Sutton G.G."/>
            <person name="Simon M."/>
            <person name="Soll D."/>
            <person name="Stetter K.O."/>
            <person name="Short J.M."/>
            <person name="Noordewier M."/>
        </authorList>
    </citation>
    <scope>NUCLEOTIDE SEQUENCE [LARGE SCALE GENOMIC DNA]</scope>
    <source>
        <strain evidence="15 16">Kin4-M</strain>
    </source>
</reference>
<evidence type="ECO:0000313" key="15">
    <source>
        <dbReference type="EMBL" id="AAR39390.1"/>
    </source>
</evidence>
<keyword evidence="9 13" id="KW-0408">Iron</keyword>
<evidence type="ECO:0000256" key="6">
    <source>
        <dbReference type="ARBA" id="ARBA00022723"/>
    </source>
</evidence>
<proteinExistence type="inferred from homology"/>
<accession>Q74M47</accession>
<keyword evidence="11 13" id="KW-0051">Antiviral defense</keyword>
<keyword evidence="6 13" id="KW-0479">Metal-binding</keyword>
<comment type="similarity">
    <text evidence="2 13">Belongs to the CRISPR-associated exonuclease Cas4 family.</text>
</comment>
<sequence>MQAMIFVTDIIEYLICPVRLYLKKIKNIKIENKRLLRGKILHRAFELFDSFEKEYLNDLELPIELERFTKDYIIMANRGLVRAILEFNAPQTYILELKDIIHREAKFRANYVWSFIEKYGEQFYNKINPIIKSEILLKYNDLVGRIDRLEKYKSGRLIPIEIKTGTYKEYHKIQLAGYAILLEKNYNTKIDVGLLYYTKTDRYIEVELDPYKELFLELYEKVKLFLDSPRMIANKKYCQYCDYKYFCPVYNNKKLEFFNNTDKNLNG</sequence>
<comment type="cofactor">
    <cofactor evidence="13">
        <name>Mg(2+)</name>
        <dbReference type="ChEBI" id="CHEBI:18420"/>
    </cofactor>
    <cofactor evidence="13">
        <name>Mn(2+)</name>
        <dbReference type="ChEBI" id="CHEBI:29035"/>
    </cofactor>
    <text evidence="13">Mg(2+) or Mn(2+) required for ssDNA cleavage activity.</text>
</comment>
<dbReference type="InterPro" id="IPR038726">
    <property type="entry name" value="PDDEXK_AddAB-type"/>
</dbReference>
<dbReference type="STRING" id="228908.NEQ549"/>
<comment type="cofactor">
    <cofactor evidence="1">
        <name>[4Fe-4S] cluster</name>
        <dbReference type="ChEBI" id="CHEBI:49883"/>
    </cofactor>
</comment>
<evidence type="ECO:0000256" key="13">
    <source>
        <dbReference type="RuleBase" id="RU365022"/>
    </source>
</evidence>
<dbReference type="GO" id="GO:0004527">
    <property type="term" value="F:exonuclease activity"/>
    <property type="evidence" value="ECO:0007669"/>
    <property type="project" value="UniProtKB-KW"/>
</dbReference>
<dbReference type="EMBL" id="AE017199">
    <property type="protein sequence ID" value="AAR39390.1"/>
    <property type="molecule type" value="Genomic_DNA"/>
</dbReference>
<dbReference type="Proteomes" id="UP000000578">
    <property type="component" value="Chromosome"/>
</dbReference>
<gene>
    <name evidence="15" type="ordered locus">NEQ549</name>
</gene>
<dbReference type="NCBIfam" id="TIGR00372">
    <property type="entry name" value="cas4"/>
    <property type="match status" value="1"/>
</dbReference>
<dbReference type="Gene3D" id="3.90.320.10">
    <property type="match status" value="1"/>
</dbReference>
<dbReference type="KEGG" id="neq:NEQ549"/>
<dbReference type="AlphaFoldDB" id="Q74M47"/>
<dbReference type="EnsemblBacteria" id="AAR39390">
    <property type="protein sequence ID" value="AAR39390"/>
    <property type="gene ID" value="NEQ549"/>
</dbReference>
<evidence type="ECO:0000256" key="5">
    <source>
        <dbReference type="ARBA" id="ARBA00022722"/>
    </source>
</evidence>
<dbReference type="GO" id="GO:0051607">
    <property type="term" value="P:defense response to virus"/>
    <property type="evidence" value="ECO:0007669"/>
    <property type="project" value="UniProtKB-KW"/>
</dbReference>